<dbReference type="InterPro" id="IPR029617">
    <property type="entry name" value="Snt2"/>
</dbReference>
<evidence type="ECO:0000259" key="10">
    <source>
        <dbReference type="PROSITE" id="PS51805"/>
    </source>
</evidence>
<feature type="compositionally biased region" description="Pro residues" evidence="6">
    <location>
        <begin position="1501"/>
        <end position="1512"/>
    </location>
</feature>
<dbReference type="Pfam" id="PF01426">
    <property type="entry name" value="BAH"/>
    <property type="match status" value="1"/>
</dbReference>
<evidence type="ECO:0000259" key="9">
    <source>
        <dbReference type="PROSITE" id="PS51156"/>
    </source>
</evidence>
<keyword evidence="1" id="KW-0479">Metal-binding</keyword>
<evidence type="ECO:0000256" key="1">
    <source>
        <dbReference type="ARBA" id="ARBA00022723"/>
    </source>
</evidence>
<keyword evidence="4" id="KW-0539">Nucleus</keyword>
<sequence>MSEAEKASGGEVRTTSSFHAIHQHHPSHPAMARAVGENGPPKASRSQSRETSHPAPGSAGGLNADRSRRSSKANISLDTSAPSDIIMDDAGAKDLSGPGMAPYGTRSRNRPGVARPNYAEDAEMEFEPTAMANGVRDGEKSSLEKSSRSPTAQEFHQDSPLPQSKRASTSSTTAWNALNKDPPIPGTSSFAANPQTTSSSNSRKRKVGGAVNNGTGSQATRPTTPAAMPSSTRRGAHTTPAYLRETNLVSFEKHGPFLRNGSLTSDDGTVYSVNDHVYLICEPPGEPYYIGRIMEFRHKKSDDPNSPVDYIRINWVYRPRDVQRMSNDTRLVYVTMHSDLCPLTSLRGKSRVLHRDEIKDLDEFRKVPDSFWFNQCFDRFIHRWYDVIPTSLVINVPENVKKALDERWRYVVVETSRVKELTSAVKNCKTCSGYCATDDSVECAVCRITYHMNCVRPPLAKKPSRGFAWACAACNRAQERKLEARRTPLVGEHGTDVEEDEVLEEEEEDATAGQATTAPSPSAVEDRPATEAEIAHAKMWQMRYLGMHCRVEDALQYDDRAIYPRASSRLGPKHQANVSEWYGRPVQLVKPVEIKKKYIKGAGNKKDAKLSKETQAAIEAEKAARAERPPYVQDEPPGYVHRGEDFPNDDPQNTAKLLFSMDKPDVTANDVDDYMARIKRVAKNIGVLPYSTDFMDRAIYLLHENRFDAEAALKQLAKTNPVGEWARNRLEVRKDLRDPLLVLSQDEKKRFEEGVTKYGSELRLVRLHVKTVSHADVVRYWYSWKKTKRGEAIWSSYGGRKNNSKKRVENDAASKLLDDIADNQDDSAFDSAKIAGKGQKMLCKFCGENKSRCWRRAPGTGPGQAITPEGKKDKGPAPVLGLCQRCARLWRKYAIQWEPMDDVTKKISQGGGKAWKRRVDEELIREWTLERERANNPEEVVDENAYTPVQAVQEPPKKKQKGVAPEVTPSVEAIVHKKKAPAPAPAPPPPPKMPTPQPPPAQPKMRQLPCAICDSCESTRDELVTCRDCRLAVHRNCYGILDARSALKWSCDPCANDRKEVSAINTADLASYHYKCALCPVDFVEQDLVEPPKISHKKKTERERERERVEKELATALAESYKHRQKENHKPLMPREALKRTTDRNWVHLLCATWAPEVRFTTPRHFEFSEGIALIPSARWTQQCKICKASGKGACVNCPQCNAGFHVGCARQAGYIFGFDIAPVKSSRREGISIVTLGSETGVMTPGIWCREHTTATKTTVHPIDEVAENGLTALQVFVQNYKQSKITSTGAARKAELFDEIVKAGCPASAPSGNRRISVAHPGRDFETRTNGAHRDAKRECVICGIDASVKWFEYEPLPKDLIPNGVRLSYVTNGVKHEVNRGSPMNGEPGHLSNGHATPPVERSKEAAAAALASLGGGVDTPSTPKVWECHQCHYLRKTNPELLFKKMEPERVEEPPRAPSPDHHRHPIQLWNTLVPQMPQPPPPHHQIWQTPNFGGPARPPQPLPPPHHPAYSPNITNPQPNAYQGPMVSHRPYLPHSGPPPHHGPPALPPLPGLPNGMHHHAPMHSPTHPPMPTLVRDHYPAPPAPMGYSHPVHHHGSPAPPQGLVGLQGPRPSTPRDAMPPQPQQQNRPAHGASASPNVRNILND</sequence>
<evidence type="ECO:0000256" key="2">
    <source>
        <dbReference type="ARBA" id="ARBA00022771"/>
    </source>
</evidence>
<feature type="compositionally biased region" description="Polar residues" evidence="6">
    <location>
        <begin position="1640"/>
        <end position="1650"/>
    </location>
</feature>
<dbReference type="GO" id="GO:0008270">
    <property type="term" value="F:zinc ion binding"/>
    <property type="evidence" value="ECO:0007669"/>
    <property type="project" value="UniProtKB-KW"/>
</dbReference>
<dbReference type="GO" id="GO:0048189">
    <property type="term" value="C:Lid2 complex"/>
    <property type="evidence" value="ECO:0007669"/>
    <property type="project" value="TreeGrafter"/>
</dbReference>
<evidence type="ECO:0000256" key="3">
    <source>
        <dbReference type="ARBA" id="ARBA00022833"/>
    </source>
</evidence>
<evidence type="ECO:0000313" key="11">
    <source>
        <dbReference type="EMBL" id="KAF2403842.1"/>
    </source>
</evidence>
<dbReference type="Proteomes" id="UP000799640">
    <property type="component" value="Unassembled WGS sequence"/>
</dbReference>
<dbReference type="PANTHER" id="PTHR47672">
    <property type="entry name" value="E3 UBIQUITIN-PROTEIN LIGASE SNT2"/>
    <property type="match status" value="1"/>
</dbReference>
<feature type="compositionally biased region" description="Polar residues" evidence="6">
    <location>
        <begin position="186"/>
        <end position="201"/>
    </location>
</feature>
<dbReference type="InterPro" id="IPR000949">
    <property type="entry name" value="ELM2_dom"/>
</dbReference>
<organism evidence="11 12">
    <name type="scientific">Trichodelitschia bisporula</name>
    <dbReference type="NCBI Taxonomy" id="703511"/>
    <lineage>
        <taxon>Eukaryota</taxon>
        <taxon>Fungi</taxon>
        <taxon>Dikarya</taxon>
        <taxon>Ascomycota</taxon>
        <taxon>Pezizomycotina</taxon>
        <taxon>Dothideomycetes</taxon>
        <taxon>Dothideomycetes incertae sedis</taxon>
        <taxon>Phaeotrichales</taxon>
        <taxon>Phaeotrichaceae</taxon>
        <taxon>Trichodelitschia</taxon>
    </lineage>
</organism>
<reference evidence="11" key="1">
    <citation type="journal article" date="2020" name="Stud. Mycol.">
        <title>101 Dothideomycetes genomes: a test case for predicting lifestyles and emergence of pathogens.</title>
        <authorList>
            <person name="Haridas S."/>
            <person name="Albert R."/>
            <person name="Binder M."/>
            <person name="Bloem J."/>
            <person name="Labutti K."/>
            <person name="Salamov A."/>
            <person name="Andreopoulos B."/>
            <person name="Baker S."/>
            <person name="Barry K."/>
            <person name="Bills G."/>
            <person name="Bluhm B."/>
            <person name="Cannon C."/>
            <person name="Castanera R."/>
            <person name="Culley D."/>
            <person name="Daum C."/>
            <person name="Ezra D."/>
            <person name="Gonzalez J."/>
            <person name="Henrissat B."/>
            <person name="Kuo A."/>
            <person name="Liang C."/>
            <person name="Lipzen A."/>
            <person name="Lutzoni F."/>
            <person name="Magnuson J."/>
            <person name="Mondo S."/>
            <person name="Nolan M."/>
            <person name="Ohm R."/>
            <person name="Pangilinan J."/>
            <person name="Park H.-J."/>
            <person name="Ramirez L."/>
            <person name="Alfaro M."/>
            <person name="Sun H."/>
            <person name="Tritt A."/>
            <person name="Yoshinaga Y."/>
            <person name="Zwiers L.-H."/>
            <person name="Turgeon B."/>
            <person name="Goodwin S."/>
            <person name="Spatafora J."/>
            <person name="Crous P."/>
            <person name="Grigoriev I."/>
        </authorList>
    </citation>
    <scope>NUCLEOTIDE SEQUENCE</scope>
    <source>
        <strain evidence="11">CBS 262.69</strain>
    </source>
</reference>
<dbReference type="PROSITE" id="PS50016">
    <property type="entry name" value="ZF_PHD_2"/>
    <property type="match status" value="1"/>
</dbReference>
<feature type="region of interest" description="Disordered" evidence="6">
    <location>
        <begin position="1477"/>
        <end position="1650"/>
    </location>
</feature>
<name>A0A6G1I6F4_9PEZI</name>
<dbReference type="Gene3D" id="1.10.10.60">
    <property type="entry name" value="Homeodomain-like"/>
    <property type="match status" value="1"/>
</dbReference>
<dbReference type="InterPro" id="IPR001965">
    <property type="entry name" value="Znf_PHD"/>
</dbReference>
<feature type="region of interest" description="Disordered" evidence="6">
    <location>
        <begin position="485"/>
        <end position="529"/>
    </location>
</feature>
<dbReference type="InterPro" id="IPR013083">
    <property type="entry name" value="Znf_RING/FYVE/PHD"/>
</dbReference>
<dbReference type="InterPro" id="IPR019787">
    <property type="entry name" value="Znf_PHD-finger"/>
</dbReference>
<dbReference type="PROSITE" id="PS51156">
    <property type="entry name" value="ELM2"/>
    <property type="match status" value="1"/>
</dbReference>
<dbReference type="GO" id="GO:0003682">
    <property type="term" value="F:chromatin binding"/>
    <property type="evidence" value="ECO:0007669"/>
    <property type="project" value="InterPro"/>
</dbReference>
<dbReference type="Gene3D" id="2.30.30.490">
    <property type="match status" value="1"/>
</dbReference>
<dbReference type="InterPro" id="IPR001025">
    <property type="entry name" value="BAH_dom"/>
</dbReference>
<dbReference type="GO" id="GO:0036205">
    <property type="term" value="P:histone catabolic process"/>
    <property type="evidence" value="ECO:0007669"/>
    <property type="project" value="TreeGrafter"/>
</dbReference>
<gene>
    <name evidence="11" type="ORF">EJ06DRAFT_527443</name>
</gene>
<feature type="region of interest" description="Disordered" evidence="6">
    <location>
        <begin position="1"/>
        <end position="114"/>
    </location>
</feature>
<feature type="compositionally biased region" description="Acidic residues" evidence="6">
    <location>
        <begin position="497"/>
        <end position="510"/>
    </location>
</feature>
<dbReference type="PROSITE" id="PS51038">
    <property type="entry name" value="BAH"/>
    <property type="match status" value="1"/>
</dbReference>
<feature type="domain" description="PHD-type" evidence="7">
    <location>
        <begin position="1007"/>
        <end position="1057"/>
    </location>
</feature>
<dbReference type="Pfam" id="PF13831">
    <property type="entry name" value="PHD_2"/>
    <property type="match status" value="1"/>
</dbReference>
<feature type="compositionally biased region" description="Pro residues" evidence="6">
    <location>
        <begin position="982"/>
        <end position="1002"/>
    </location>
</feature>
<accession>A0A6G1I6F4</accession>
<dbReference type="OrthoDB" id="336088at2759"/>
<dbReference type="SUPFAM" id="SSF57903">
    <property type="entry name" value="FYVE/PHD zinc finger"/>
    <property type="match status" value="2"/>
</dbReference>
<evidence type="ECO:0000259" key="7">
    <source>
        <dbReference type="PROSITE" id="PS50016"/>
    </source>
</evidence>
<feature type="compositionally biased region" description="Polar residues" evidence="6">
    <location>
        <begin position="148"/>
        <end position="176"/>
    </location>
</feature>
<feature type="region of interest" description="Disordered" evidence="6">
    <location>
        <begin position="948"/>
        <end position="967"/>
    </location>
</feature>
<dbReference type="CDD" id="cd15497">
    <property type="entry name" value="PHD1_Snt2p_like"/>
    <property type="match status" value="1"/>
</dbReference>
<dbReference type="Pfam" id="PF13832">
    <property type="entry name" value="zf-HC5HC2H_2"/>
    <property type="match status" value="1"/>
</dbReference>
<protein>
    <recommendedName>
        <fullName evidence="13">BAH-domain-containing protein</fullName>
    </recommendedName>
</protein>
<dbReference type="PROSITE" id="PS51805">
    <property type="entry name" value="EPHD"/>
    <property type="match status" value="1"/>
</dbReference>
<proteinExistence type="predicted"/>
<feature type="compositionally biased region" description="Basic and acidic residues" evidence="6">
    <location>
        <begin position="136"/>
        <end position="147"/>
    </location>
</feature>
<feature type="compositionally biased region" description="Pro residues" evidence="6">
    <location>
        <begin position="1541"/>
        <end position="1557"/>
    </location>
</feature>
<evidence type="ECO:0000256" key="4">
    <source>
        <dbReference type="ARBA" id="ARBA00023242"/>
    </source>
</evidence>
<dbReference type="Pfam" id="PF00628">
    <property type="entry name" value="PHD"/>
    <property type="match status" value="1"/>
</dbReference>
<dbReference type="PANTHER" id="PTHR47672:SF1">
    <property type="entry name" value="E3 UBIQUITIN-PROTEIN LIGASE SNT2"/>
    <property type="match status" value="1"/>
</dbReference>
<dbReference type="EMBL" id="ML996689">
    <property type="protein sequence ID" value="KAF2403842.1"/>
    <property type="molecule type" value="Genomic_DNA"/>
</dbReference>
<keyword evidence="12" id="KW-1185">Reference proteome</keyword>
<evidence type="ECO:0000256" key="6">
    <source>
        <dbReference type="SAM" id="MobiDB-lite"/>
    </source>
</evidence>
<feature type="region of interest" description="Disordered" evidence="6">
    <location>
        <begin position="1383"/>
        <end position="1409"/>
    </location>
</feature>
<dbReference type="SMART" id="SM00249">
    <property type="entry name" value="PHD"/>
    <property type="match status" value="3"/>
</dbReference>
<keyword evidence="3" id="KW-0862">Zinc</keyword>
<feature type="domain" description="PHD-type" evidence="10">
    <location>
        <begin position="1117"/>
        <end position="1230"/>
    </location>
</feature>
<dbReference type="Gene3D" id="3.30.40.10">
    <property type="entry name" value="Zinc/RING finger domain, C3HC4 (zinc finger)"/>
    <property type="match status" value="3"/>
</dbReference>
<feature type="compositionally biased region" description="Polar residues" evidence="6">
    <location>
        <begin position="72"/>
        <end position="82"/>
    </location>
</feature>
<feature type="region of interest" description="Disordered" evidence="6">
    <location>
        <begin position="977"/>
        <end position="1004"/>
    </location>
</feature>
<dbReference type="GO" id="GO:0004842">
    <property type="term" value="F:ubiquitin-protein transferase activity"/>
    <property type="evidence" value="ECO:0007669"/>
    <property type="project" value="TreeGrafter"/>
</dbReference>
<feature type="domain" description="BAH" evidence="8">
    <location>
        <begin position="269"/>
        <end position="388"/>
    </location>
</feature>
<dbReference type="FunFam" id="2.30.30.490:FF:000018">
    <property type="entry name" value="Lid2 complex component snt2"/>
    <property type="match status" value="1"/>
</dbReference>
<dbReference type="InterPro" id="IPR043151">
    <property type="entry name" value="BAH_sf"/>
</dbReference>
<evidence type="ECO:0000256" key="5">
    <source>
        <dbReference type="PROSITE-ProRule" id="PRU00146"/>
    </source>
</evidence>
<feature type="region of interest" description="Disordered" evidence="6">
    <location>
        <begin position="130"/>
        <end position="239"/>
    </location>
</feature>
<dbReference type="SMART" id="SM00439">
    <property type="entry name" value="BAH"/>
    <property type="match status" value="1"/>
</dbReference>
<evidence type="ECO:0008006" key="13">
    <source>
        <dbReference type="Google" id="ProtNLM"/>
    </source>
</evidence>
<feature type="domain" description="ELM2" evidence="9">
    <location>
        <begin position="566"/>
        <end position="720"/>
    </location>
</feature>
<dbReference type="InterPro" id="IPR011011">
    <property type="entry name" value="Znf_FYVE_PHD"/>
</dbReference>
<dbReference type="InterPro" id="IPR034732">
    <property type="entry name" value="EPHD"/>
</dbReference>
<feature type="compositionally biased region" description="Polar residues" evidence="6">
    <location>
        <begin position="212"/>
        <end position="233"/>
    </location>
</feature>
<keyword evidence="2 5" id="KW-0863">Zinc-finger</keyword>
<evidence type="ECO:0000313" key="12">
    <source>
        <dbReference type="Proteomes" id="UP000799640"/>
    </source>
</evidence>
<evidence type="ECO:0000259" key="8">
    <source>
        <dbReference type="PROSITE" id="PS51038"/>
    </source>
</evidence>